<feature type="region of interest" description="Disordered" evidence="1">
    <location>
        <begin position="115"/>
        <end position="161"/>
    </location>
</feature>
<dbReference type="Proteomes" id="UP000198431">
    <property type="component" value="Unassembled WGS sequence"/>
</dbReference>
<organism evidence="3 6">
    <name type="scientific">Flavobacterium pectinovorum</name>
    <dbReference type="NCBI Taxonomy" id="29533"/>
    <lineage>
        <taxon>Bacteria</taxon>
        <taxon>Pseudomonadati</taxon>
        <taxon>Bacteroidota</taxon>
        <taxon>Flavobacteriia</taxon>
        <taxon>Flavobacteriales</taxon>
        <taxon>Flavobacteriaceae</taxon>
        <taxon>Flavobacterium</taxon>
    </lineage>
</organism>
<evidence type="ECO:0000313" key="3">
    <source>
        <dbReference type="EMBL" id="OXB03987.1"/>
    </source>
</evidence>
<feature type="compositionally biased region" description="Basic residues" evidence="1">
    <location>
        <begin position="121"/>
        <end position="130"/>
    </location>
</feature>
<feature type="domain" description="DUF4296" evidence="2">
    <location>
        <begin position="25"/>
        <end position="107"/>
    </location>
</feature>
<evidence type="ECO:0000313" key="6">
    <source>
        <dbReference type="Proteomes" id="UP000198431"/>
    </source>
</evidence>
<protein>
    <recommendedName>
        <fullName evidence="2">DUF4296 domain-containing protein</fullName>
    </recommendedName>
</protein>
<dbReference type="EMBL" id="MUHB01000011">
    <property type="protein sequence ID" value="OXB03987.1"/>
    <property type="molecule type" value="Genomic_DNA"/>
</dbReference>
<dbReference type="AlphaFoldDB" id="A0AB36P0E0"/>
<dbReference type="RefSeq" id="WP_073397737.1">
    <property type="nucleotide sequence ID" value="NZ_FRBX01000006.1"/>
</dbReference>
<sequence length="161" mass="18695">MKNFVIIILVLFFAVSCKKELVKEPKRLIEKGKMIDIMYDLSVLDAIKYHNPLSLDSLDASPKRFILQKYKVDSLQFAQSNMYYASDYESYKDMFDQIAKRLEKNQKKADSLFKIEEKKAAKANKNKKGKTTGPAPKLNETQPARKINVDSIRRAIRQTKR</sequence>
<accession>A0AB36P0E0</accession>
<comment type="caution">
    <text evidence="3">The sequence shown here is derived from an EMBL/GenBank/DDBJ whole genome shotgun (WGS) entry which is preliminary data.</text>
</comment>
<keyword evidence="5" id="KW-1185">Reference proteome</keyword>
<name>A0AB36P0E0_9FLAO</name>
<dbReference type="Pfam" id="PF14129">
    <property type="entry name" value="DUF4296"/>
    <property type="match status" value="1"/>
</dbReference>
<evidence type="ECO:0000256" key="1">
    <source>
        <dbReference type="SAM" id="MobiDB-lite"/>
    </source>
</evidence>
<reference evidence="4 5" key="2">
    <citation type="submission" date="2016-11" db="EMBL/GenBank/DDBJ databases">
        <authorList>
            <person name="Varghese N."/>
            <person name="Submissions S."/>
        </authorList>
    </citation>
    <scope>NUCLEOTIDE SEQUENCE [LARGE SCALE GENOMIC DNA]</scope>
    <source>
        <strain evidence="4 5">DSM 6368</strain>
    </source>
</reference>
<dbReference type="Proteomes" id="UP000184216">
    <property type="component" value="Unassembled WGS sequence"/>
</dbReference>
<evidence type="ECO:0000259" key="2">
    <source>
        <dbReference type="Pfam" id="PF14129"/>
    </source>
</evidence>
<dbReference type="InterPro" id="IPR025381">
    <property type="entry name" value="DUF4296"/>
</dbReference>
<proteinExistence type="predicted"/>
<dbReference type="EMBL" id="FRBX01000006">
    <property type="protein sequence ID" value="SHN10436.1"/>
    <property type="molecule type" value="Genomic_DNA"/>
</dbReference>
<dbReference type="PROSITE" id="PS51257">
    <property type="entry name" value="PROKAR_LIPOPROTEIN"/>
    <property type="match status" value="1"/>
</dbReference>
<gene>
    <name evidence="3" type="ORF">B0A72_13960</name>
    <name evidence="4" type="ORF">SAMN05444387_4117</name>
</gene>
<evidence type="ECO:0000313" key="5">
    <source>
        <dbReference type="Proteomes" id="UP000184216"/>
    </source>
</evidence>
<evidence type="ECO:0000313" key="4">
    <source>
        <dbReference type="EMBL" id="SHN10436.1"/>
    </source>
</evidence>
<reference evidence="3 6" key="1">
    <citation type="submission" date="2016-11" db="EMBL/GenBank/DDBJ databases">
        <title>Whole genomes of Flavobacteriaceae.</title>
        <authorList>
            <person name="Stine C."/>
            <person name="Li C."/>
            <person name="Tadesse D."/>
        </authorList>
    </citation>
    <scope>NUCLEOTIDE SEQUENCE [LARGE SCALE GENOMIC DNA]</scope>
    <source>
        <strain evidence="3 6">ATCC 19366</strain>
    </source>
</reference>